<evidence type="ECO:0000256" key="3">
    <source>
        <dbReference type="PROSITE-ProRule" id="PRU00023"/>
    </source>
</evidence>
<dbReference type="EMBL" id="JARK01001341">
    <property type="protein sequence ID" value="EYC29835.1"/>
    <property type="molecule type" value="Genomic_DNA"/>
</dbReference>
<reference evidence="6" key="1">
    <citation type="journal article" date="2015" name="Nat. Genet.">
        <title>The genome and transcriptome of the zoonotic hookworm Ancylostoma ceylanicum identify infection-specific gene families.</title>
        <authorList>
            <person name="Schwarz E.M."/>
            <person name="Hu Y."/>
            <person name="Antoshechkin I."/>
            <person name="Miller M.M."/>
            <person name="Sternberg P.W."/>
            <person name="Aroian R.V."/>
        </authorList>
    </citation>
    <scope>NUCLEOTIDE SEQUENCE</scope>
    <source>
        <strain evidence="6">HY135</strain>
    </source>
</reference>
<organism evidence="5 6">
    <name type="scientific">Ancylostoma ceylanicum</name>
    <dbReference type="NCBI Taxonomy" id="53326"/>
    <lineage>
        <taxon>Eukaryota</taxon>
        <taxon>Metazoa</taxon>
        <taxon>Ecdysozoa</taxon>
        <taxon>Nematoda</taxon>
        <taxon>Chromadorea</taxon>
        <taxon>Rhabditida</taxon>
        <taxon>Rhabditina</taxon>
        <taxon>Rhabditomorpha</taxon>
        <taxon>Strongyloidea</taxon>
        <taxon>Ancylostomatidae</taxon>
        <taxon>Ancylostomatinae</taxon>
        <taxon>Ancylostoma</taxon>
    </lineage>
</organism>
<dbReference type="SUPFAM" id="SSF48403">
    <property type="entry name" value="Ankyrin repeat"/>
    <property type="match status" value="1"/>
</dbReference>
<dbReference type="PRINTS" id="PR01415">
    <property type="entry name" value="ANKYRIN"/>
</dbReference>
<keyword evidence="2 3" id="KW-0040">ANK repeat</keyword>
<dbReference type="PANTHER" id="PTHR24171">
    <property type="entry name" value="ANKYRIN REPEAT DOMAIN-CONTAINING PROTEIN 39-RELATED"/>
    <property type="match status" value="1"/>
</dbReference>
<dbReference type="InterPro" id="IPR002110">
    <property type="entry name" value="Ankyrin_rpt"/>
</dbReference>
<feature type="repeat" description="ANK" evidence="3">
    <location>
        <begin position="81"/>
        <end position="113"/>
    </location>
</feature>
<dbReference type="PANTHER" id="PTHR24171:SF9">
    <property type="entry name" value="ANKYRIN REPEAT DOMAIN-CONTAINING PROTEIN 39"/>
    <property type="match status" value="1"/>
</dbReference>
<dbReference type="PROSITE" id="PS50297">
    <property type="entry name" value="ANK_REP_REGION"/>
    <property type="match status" value="2"/>
</dbReference>
<dbReference type="PROSITE" id="PS50088">
    <property type="entry name" value="ANK_REPEAT"/>
    <property type="match status" value="2"/>
</dbReference>
<evidence type="ECO:0000256" key="2">
    <source>
        <dbReference type="ARBA" id="ARBA00023043"/>
    </source>
</evidence>
<protein>
    <submittedName>
        <fullName evidence="5">Uncharacterized protein</fullName>
    </submittedName>
</protein>
<name>A0A016VQY7_9BILA</name>
<dbReference type="OrthoDB" id="542841at2759"/>
<evidence type="ECO:0000256" key="4">
    <source>
        <dbReference type="SAM" id="MobiDB-lite"/>
    </source>
</evidence>
<gene>
    <name evidence="5" type="primary">Acey_s0005.g2285</name>
    <name evidence="5" type="ORF">Y032_0005g2285</name>
</gene>
<evidence type="ECO:0000256" key="1">
    <source>
        <dbReference type="ARBA" id="ARBA00022737"/>
    </source>
</evidence>
<feature type="repeat" description="ANK" evidence="3">
    <location>
        <begin position="180"/>
        <end position="212"/>
    </location>
</feature>
<evidence type="ECO:0000313" key="5">
    <source>
        <dbReference type="EMBL" id="EYC29835.1"/>
    </source>
</evidence>
<keyword evidence="6" id="KW-1185">Reference proteome</keyword>
<dbReference type="Gene3D" id="1.25.40.20">
    <property type="entry name" value="Ankyrin repeat-containing domain"/>
    <property type="match status" value="1"/>
</dbReference>
<dbReference type="Pfam" id="PF12796">
    <property type="entry name" value="Ank_2"/>
    <property type="match status" value="2"/>
</dbReference>
<feature type="region of interest" description="Disordered" evidence="4">
    <location>
        <begin position="1"/>
        <end position="20"/>
    </location>
</feature>
<dbReference type="AlphaFoldDB" id="A0A016VQY7"/>
<proteinExistence type="predicted"/>
<keyword evidence="1" id="KW-0677">Repeat</keyword>
<comment type="caution">
    <text evidence="5">The sequence shown here is derived from an EMBL/GenBank/DDBJ whole genome shotgun (WGS) entry which is preliminary data.</text>
</comment>
<dbReference type="SMART" id="SM00248">
    <property type="entry name" value="ANK"/>
    <property type="match status" value="3"/>
</dbReference>
<dbReference type="InterPro" id="IPR036770">
    <property type="entry name" value="Ankyrin_rpt-contain_sf"/>
</dbReference>
<accession>A0A016VQY7</accession>
<sequence length="254" mass="28397">MRSRRVHFEAAKRPPPPTPTGTTLHISAVMILFTAMLFETVIKKDLQWLENREILYEIDHIGNILNREIEAGVNFSNPDYNLRTALHVAASNGNLEAVRYLLGIGVNVHAKDLFGYNPLLCAVKAKARKCVEEIRQAGGIIDIPQFKLGVDLCLAAAHGDIEQLRCWAAAGSELIETDYDKRTALHVAVTHYQIEAVKYLMEHGLDPNVVDDFGTTPMSEAKRKNFKDIIDVMNAAIEKRDSASAEVFKMEEPK</sequence>
<feature type="compositionally biased region" description="Basic and acidic residues" evidence="4">
    <location>
        <begin position="1"/>
        <end position="12"/>
    </location>
</feature>
<dbReference type="Proteomes" id="UP000024635">
    <property type="component" value="Unassembled WGS sequence"/>
</dbReference>
<evidence type="ECO:0000313" key="6">
    <source>
        <dbReference type="Proteomes" id="UP000024635"/>
    </source>
</evidence>
<dbReference type="STRING" id="53326.A0A016VQY7"/>